<protein>
    <submittedName>
        <fullName evidence="3">UDP-GlcNAc3NAcA epimerase</fullName>
    </submittedName>
</protein>
<dbReference type="RefSeq" id="WP_132324821.1">
    <property type="nucleotide sequence ID" value="NZ_FWZT01000029.1"/>
</dbReference>
<reference evidence="4" key="1">
    <citation type="submission" date="2017-04" db="EMBL/GenBank/DDBJ databases">
        <authorList>
            <person name="Varghese N."/>
            <person name="Submissions S."/>
        </authorList>
    </citation>
    <scope>NUCLEOTIDE SEQUENCE [LARGE SCALE GENOMIC DNA]</scope>
    <source>
        <strain evidence="4">RKEM611</strain>
    </source>
</reference>
<gene>
    <name evidence="3" type="ORF">SAMN06296036_12916</name>
</gene>
<accession>A0A1Y6CMT4</accession>
<feature type="domain" description="UDP-N-acetylglucosamine 2-epimerase" evidence="2">
    <location>
        <begin position="22"/>
        <end position="362"/>
    </location>
</feature>
<organism evidence="3 4">
    <name type="scientific">Pseudobacteriovorax antillogorgiicola</name>
    <dbReference type="NCBI Taxonomy" id="1513793"/>
    <lineage>
        <taxon>Bacteria</taxon>
        <taxon>Pseudomonadati</taxon>
        <taxon>Bdellovibrionota</taxon>
        <taxon>Oligoflexia</taxon>
        <taxon>Oligoflexales</taxon>
        <taxon>Pseudobacteriovoracaceae</taxon>
        <taxon>Pseudobacteriovorax</taxon>
    </lineage>
</organism>
<dbReference type="NCBIfam" id="TIGR00236">
    <property type="entry name" value="wecB"/>
    <property type="match status" value="1"/>
</dbReference>
<dbReference type="SUPFAM" id="SSF53756">
    <property type="entry name" value="UDP-Glycosyltransferase/glycogen phosphorylase"/>
    <property type="match status" value="1"/>
</dbReference>
<dbReference type="EMBL" id="FWZT01000029">
    <property type="protein sequence ID" value="SMF75348.1"/>
    <property type="molecule type" value="Genomic_DNA"/>
</dbReference>
<dbReference type="CDD" id="cd03786">
    <property type="entry name" value="GTB_UDP-GlcNAc_2-Epimerase"/>
    <property type="match status" value="1"/>
</dbReference>
<dbReference type="PANTHER" id="PTHR43174">
    <property type="entry name" value="UDP-N-ACETYLGLUCOSAMINE 2-EPIMERASE"/>
    <property type="match status" value="1"/>
</dbReference>
<dbReference type="InterPro" id="IPR029767">
    <property type="entry name" value="WecB-like"/>
</dbReference>
<dbReference type="OrthoDB" id="9803238at2"/>
<dbReference type="PANTHER" id="PTHR43174:SF1">
    <property type="entry name" value="UDP-N-ACETYLGLUCOSAMINE 2-EPIMERASE"/>
    <property type="match status" value="1"/>
</dbReference>
<name>A0A1Y6CMT4_9BACT</name>
<evidence type="ECO:0000313" key="3">
    <source>
        <dbReference type="EMBL" id="SMF75348.1"/>
    </source>
</evidence>
<dbReference type="Pfam" id="PF02350">
    <property type="entry name" value="Epimerase_2"/>
    <property type="match status" value="1"/>
</dbReference>
<evidence type="ECO:0000313" key="4">
    <source>
        <dbReference type="Proteomes" id="UP000192907"/>
    </source>
</evidence>
<evidence type="ECO:0000259" key="2">
    <source>
        <dbReference type="Pfam" id="PF02350"/>
    </source>
</evidence>
<keyword evidence="4" id="KW-1185">Reference proteome</keyword>
<comment type="similarity">
    <text evidence="1">Belongs to the UDP-N-acetylglucosamine 2-epimerase family.</text>
</comment>
<proteinExistence type="inferred from homology"/>
<dbReference type="Gene3D" id="3.40.50.2000">
    <property type="entry name" value="Glycogen Phosphorylase B"/>
    <property type="match status" value="2"/>
</dbReference>
<sequence length="363" mass="40472">MKICTVVGARPQFIKAAALSQQIKNFNGINEVIVHTGQHYDPQMSDVFFEQMSIPRPVYNLAINGGSHGSMTGKMIQHIEHILLIENPDCVVVFGDTNSTLSAAIAASKIGIPIAHIEAGLRSFNMSMPEEINRILTDRVSKFLFCPTKTAVYNLANEGIPSVNLSKNIPCIVENTGDIMYDAVKMFGNSESFDKTILNRLRSDKKNIFVTLHRQENVDSPDKLTSMINAIGSIAQEANVIFPIHPRTKNSLKKFKLNLHPNIQVSNPLGYIELLQIVKRCDLVMTDSGGLQKEAYFLKKPAIILREQTEWLELIEQNSAFLCGSDLDMILSKYRKAINSDVVHRSNLFGAGDTSQRIISFLH</sequence>
<dbReference type="GO" id="GO:0016853">
    <property type="term" value="F:isomerase activity"/>
    <property type="evidence" value="ECO:0007669"/>
    <property type="project" value="UniProtKB-KW"/>
</dbReference>
<keyword evidence="1" id="KW-0413">Isomerase</keyword>
<dbReference type="AlphaFoldDB" id="A0A1Y6CMT4"/>
<evidence type="ECO:0000256" key="1">
    <source>
        <dbReference type="RuleBase" id="RU003513"/>
    </source>
</evidence>
<dbReference type="InterPro" id="IPR003331">
    <property type="entry name" value="UDP_GlcNAc_Epimerase_2_dom"/>
</dbReference>
<dbReference type="STRING" id="1513793.SAMN06296036_12916"/>
<dbReference type="Proteomes" id="UP000192907">
    <property type="component" value="Unassembled WGS sequence"/>
</dbReference>